<dbReference type="AlphaFoldDB" id="A0A0K6FR37"/>
<feature type="transmembrane region" description="Helical" evidence="1">
    <location>
        <begin position="136"/>
        <end position="157"/>
    </location>
</feature>
<gene>
    <name evidence="2" type="ORF">RSOLAG22IIIB_08073</name>
</gene>
<evidence type="ECO:0000313" key="3">
    <source>
        <dbReference type="Proteomes" id="UP000044841"/>
    </source>
</evidence>
<organism evidence="2 3">
    <name type="scientific">Rhizoctonia solani</name>
    <dbReference type="NCBI Taxonomy" id="456999"/>
    <lineage>
        <taxon>Eukaryota</taxon>
        <taxon>Fungi</taxon>
        <taxon>Dikarya</taxon>
        <taxon>Basidiomycota</taxon>
        <taxon>Agaricomycotina</taxon>
        <taxon>Agaricomycetes</taxon>
        <taxon>Cantharellales</taxon>
        <taxon>Ceratobasidiaceae</taxon>
        <taxon>Rhizoctonia</taxon>
    </lineage>
</organism>
<sequence length="182" mass="18886">MSSFFRFAGLAAVVFSLGLAVSALPIANIHLKSPTGTDVVSRLFIKLCIESELEAKLKALLLCVSLADLKVKIAVVVALLKGCSDELLKIGAGVVVDADAKISLVACVVSIVTLCVQVFATLSLKFGLAICAEIDVVLRLVLANLATCVDGILVLIVKVLAQATVGVMAQIQLKLCLGVLGL</sequence>
<dbReference type="EMBL" id="CYGV01000524">
    <property type="protein sequence ID" value="CUA68701.1"/>
    <property type="molecule type" value="Genomic_DNA"/>
</dbReference>
<name>A0A0K6FR37_9AGAM</name>
<evidence type="ECO:0000256" key="1">
    <source>
        <dbReference type="SAM" id="Phobius"/>
    </source>
</evidence>
<accession>A0A0K6FR37</accession>
<keyword evidence="1" id="KW-0812">Transmembrane</keyword>
<keyword evidence="1" id="KW-0472">Membrane</keyword>
<evidence type="ECO:0000313" key="2">
    <source>
        <dbReference type="EMBL" id="CUA68701.1"/>
    </source>
</evidence>
<evidence type="ECO:0008006" key="4">
    <source>
        <dbReference type="Google" id="ProtNLM"/>
    </source>
</evidence>
<protein>
    <recommendedName>
        <fullName evidence="4">Transmembrane protein</fullName>
    </recommendedName>
</protein>
<dbReference type="Proteomes" id="UP000044841">
    <property type="component" value="Unassembled WGS sequence"/>
</dbReference>
<reference evidence="2 3" key="1">
    <citation type="submission" date="2015-07" db="EMBL/GenBank/DDBJ databases">
        <authorList>
            <person name="Noorani M."/>
        </authorList>
    </citation>
    <scope>NUCLEOTIDE SEQUENCE [LARGE SCALE GENOMIC DNA]</scope>
    <source>
        <strain evidence="2">BBA 69670</strain>
    </source>
</reference>
<proteinExistence type="predicted"/>
<feature type="transmembrane region" description="Helical" evidence="1">
    <location>
        <begin position="102"/>
        <end position="124"/>
    </location>
</feature>
<keyword evidence="1" id="KW-1133">Transmembrane helix</keyword>
<keyword evidence="3" id="KW-1185">Reference proteome</keyword>